<feature type="domain" description="Exocyst complex component Sec10-like alpha-helical bundle" evidence="1">
    <location>
        <begin position="3"/>
        <end position="381"/>
    </location>
</feature>
<proteinExistence type="evidence at transcript level"/>
<dbReference type="GO" id="GO:0006887">
    <property type="term" value="P:exocytosis"/>
    <property type="evidence" value="ECO:0007669"/>
    <property type="project" value="TreeGrafter"/>
</dbReference>
<accession>T1PJ02</accession>
<dbReference type="EMBL" id="KA648787">
    <property type="protein sequence ID" value="AFP63416.1"/>
    <property type="molecule type" value="mRNA"/>
</dbReference>
<dbReference type="Gene3D" id="1.20.58.1970">
    <property type="match status" value="1"/>
</dbReference>
<dbReference type="Pfam" id="PF07393">
    <property type="entry name" value="Sec10_HB"/>
    <property type="match status" value="1"/>
</dbReference>
<reference evidence="2" key="1">
    <citation type="submission" date="2012-08" db="EMBL/GenBank/DDBJ databases">
        <title>Transcriptome of adult Musca domestica launches a platform for comparative house fly gene expression and characterization of differential gene expression among resistant and susceptible house flies.</title>
        <authorList>
            <person name="Liu N."/>
            <person name="Zhang L."/>
            <person name="Li M."/>
            <person name="Reid W."/>
        </authorList>
    </citation>
    <scope>NUCLEOTIDE SEQUENCE</scope>
    <source>
        <strain evidence="2">ALHF</strain>
        <tissue evidence="2">Whole body</tissue>
    </source>
</reference>
<dbReference type="GO" id="GO:0000145">
    <property type="term" value="C:exocyst"/>
    <property type="evidence" value="ECO:0007669"/>
    <property type="project" value="TreeGrafter"/>
</dbReference>
<dbReference type="InterPro" id="IPR009976">
    <property type="entry name" value="Sec10-like"/>
</dbReference>
<organism evidence="2">
    <name type="scientific">Musca domestica</name>
    <name type="common">House fly</name>
    <dbReference type="NCBI Taxonomy" id="7370"/>
    <lineage>
        <taxon>Eukaryota</taxon>
        <taxon>Metazoa</taxon>
        <taxon>Ecdysozoa</taxon>
        <taxon>Arthropoda</taxon>
        <taxon>Hexapoda</taxon>
        <taxon>Insecta</taxon>
        <taxon>Pterygota</taxon>
        <taxon>Neoptera</taxon>
        <taxon>Endopterygota</taxon>
        <taxon>Diptera</taxon>
        <taxon>Brachycera</taxon>
        <taxon>Muscomorpha</taxon>
        <taxon>Muscoidea</taxon>
        <taxon>Muscidae</taxon>
        <taxon>Musca</taxon>
    </lineage>
</organism>
<name>T1PJ02_MUSDO</name>
<dbReference type="InterPro" id="IPR048627">
    <property type="entry name" value="Sec10_HB"/>
</dbReference>
<dbReference type="GO" id="GO:0006893">
    <property type="term" value="P:Golgi to plasma membrane transport"/>
    <property type="evidence" value="ECO:0007669"/>
    <property type="project" value="TreeGrafter"/>
</dbReference>
<dbReference type="VEuPathDB" id="VectorBase:MDOMA2_012689"/>
<protein>
    <submittedName>
        <fullName evidence="2">Exocyst complex component Sec10</fullName>
    </submittedName>
</protein>
<dbReference type="PANTHER" id="PTHR12100:SF0">
    <property type="entry name" value="EXOCYST COMPLEX COMPONENT 5"/>
    <property type="match status" value="1"/>
</dbReference>
<sequence length="386" mass="44500">MDDDLLNKLTQQIFQKHLATYVEIESQFLTRKCASELEKFYVSKNHQKKPAERFQELKRDMQELIRTKANINIAQVEDYGGETFLSEELAIKMLQDANASLKRCRVLSNETDLPSNIIKLNDILLKYLMHEHATYALGLGLNIIPIADTGRQFPHLYFFDVVQKTNIIVHLLEDQCNTSVVPCVINTPKYSEYIFKKRTLMEQIEAKLDQGLDRTLNAVIGWVKLYLTNGQKKTDYNKPDSDFTLTSAACSHVVQNIHPVIRQIKKCLDGENQKQILNEFGVRLHRVIYDHLQTMSFNTAGAMCAICDVNEYRKCIRELDSPLVTQLFDILHALCNLLLVKPENLLEVCTGETLNYLDKSVVRQFIQLRSDFRDIKNTNNLKGIIE</sequence>
<dbReference type="AlphaFoldDB" id="T1PJ02"/>
<evidence type="ECO:0000259" key="1">
    <source>
        <dbReference type="Pfam" id="PF07393"/>
    </source>
</evidence>
<evidence type="ECO:0000313" key="2">
    <source>
        <dbReference type="EMBL" id="AFP63416.1"/>
    </source>
</evidence>
<dbReference type="PANTHER" id="PTHR12100">
    <property type="entry name" value="SEC10"/>
    <property type="match status" value="1"/>
</dbReference>
<dbReference type="VEuPathDB" id="VectorBase:MDOA003085"/>